<gene>
    <name evidence="7" type="ORF">GCM10022247_36580</name>
</gene>
<dbReference type="PANTHER" id="PTHR30509:SF9">
    <property type="entry name" value="MULTIDRUG RESISTANCE PROTEIN MDTO"/>
    <property type="match status" value="1"/>
</dbReference>
<evidence type="ECO:0000313" key="8">
    <source>
        <dbReference type="Proteomes" id="UP001501747"/>
    </source>
</evidence>
<keyword evidence="8" id="KW-1185">Reference proteome</keyword>
<dbReference type="EMBL" id="BAABAL010000012">
    <property type="protein sequence ID" value="GAA4010967.1"/>
    <property type="molecule type" value="Genomic_DNA"/>
</dbReference>
<sequence>MTPKAVRWLGRAWRTPDVERLAVVQALKAGFAAMLAWLIATTLLHLPQAFLAPYAALFAVEYTVVGTFRTSLHQIASTTSAVLLAALVELLLPWRTLGIGVAVVVGLLVGRWRVYGESGQWVALTALLILAWGTGSNHLLLADRLVETVLGLIVGTAVNALVFPPFYARPARHAVKEVTTRFLEFLDSMAQELRRQEPSGEAQDWPSRASEYEELARRAERAVRYSQKSGRFNTRHGSLARHGPSQREQELLTTLRSSWRHVHEICEVVCTATDSDSPFDYPDPCSRERLAGLLEGVADLVGLRAEPDGEQWERARERCEDQLAELTERLGDSAHALAGMVLPARRLLAEVTGHM</sequence>
<dbReference type="PANTHER" id="PTHR30509">
    <property type="entry name" value="P-HYDROXYBENZOIC ACID EFFLUX PUMP SUBUNIT-RELATED"/>
    <property type="match status" value="1"/>
</dbReference>
<proteinExistence type="predicted"/>
<name>A0ABP7SFE0_9PSEU</name>
<feature type="transmembrane region" description="Helical" evidence="6">
    <location>
        <begin position="149"/>
        <end position="167"/>
    </location>
</feature>
<dbReference type="RefSeq" id="WP_344876283.1">
    <property type="nucleotide sequence ID" value="NZ_BAABAL010000012.1"/>
</dbReference>
<reference evidence="8" key="1">
    <citation type="journal article" date="2019" name="Int. J. Syst. Evol. Microbiol.">
        <title>The Global Catalogue of Microorganisms (GCM) 10K type strain sequencing project: providing services to taxonomists for standard genome sequencing and annotation.</title>
        <authorList>
            <consortium name="The Broad Institute Genomics Platform"/>
            <consortium name="The Broad Institute Genome Sequencing Center for Infectious Disease"/>
            <person name="Wu L."/>
            <person name="Ma J."/>
        </authorList>
    </citation>
    <scope>NUCLEOTIDE SEQUENCE [LARGE SCALE GENOMIC DNA]</scope>
    <source>
        <strain evidence="8">JCM 17342</strain>
    </source>
</reference>
<accession>A0ABP7SFE0</accession>
<dbReference type="Proteomes" id="UP001501747">
    <property type="component" value="Unassembled WGS sequence"/>
</dbReference>
<dbReference type="Pfam" id="PF06081">
    <property type="entry name" value="ArAE_1"/>
    <property type="match status" value="1"/>
</dbReference>
<evidence type="ECO:0000256" key="5">
    <source>
        <dbReference type="ARBA" id="ARBA00023136"/>
    </source>
</evidence>
<keyword evidence="3 6" id="KW-0812">Transmembrane</keyword>
<feature type="transmembrane region" description="Helical" evidence="6">
    <location>
        <begin position="81"/>
        <end position="109"/>
    </location>
</feature>
<evidence type="ECO:0000256" key="6">
    <source>
        <dbReference type="SAM" id="Phobius"/>
    </source>
</evidence>
<evidence type="ECO:0000256" key="1">
    <source>
        <dbReference type="ARBA" id="ARBA00004651"/>
    </source>
</evidence>
<protein>
    <submittedName>
        <fullName evidence="7">Aromatic acid exporter family protein</fullName>
    </submittedName>
</protein>
<keyword evidence="4 6" id="KW-1133">Transmembrane helix</keyword>
<comment type="subcellular location">
    <subcellularLocation>
        <location evidence="1">Cell membrane</location>
        <topology evidence="1">Multi-pass membrane protein</topology>
    </subcellularLocation>
</comment>
<evidence type="ECO:0000256" key="3">
    <source>
        <dbReference type="ARBA" id="ARBA00022692"/>
    </source>
</evidence>
<evidence type="ECO:0000256" key="4">
    <source>
        <dbReference type="ARBA" id="ARBA00022989"/>
    </source>
</evidence>
<feature type="transmembrane region" description="Helical" evidence="6">
    <location>
        <begin position="50"/>
        <end position="69"/>
    </location>
</feature>
<evidence type="ECO:0000313" key="7">
    <source>
        <dbReference type="EMBL" id="GAA4010967.1"/>
    </source>
</evidence>
<evidence type="ECO:0000256" key="2">
    <source>
        <dbReference type="ARBA" id="ARBA00022475"/>
    </source>
</evidence>
<feature type="transmembrane region" description="Helical" evidence="6">
    <location>
        <begin position="121"/>
        <end position="142"/>
    </location>
</feature>
<organism evidence="7 8">
    <name type="scientific">Allokutzneria multivorans</name>
    <dbReference type="NCBI Taxonomy" id="1142134"/>
    <lineage>
        <taxon>Bacteria</taxon>
        <taxon>Bacillati</taxon>
        <taxon>Actinomycetota</taxon>
        <taxon>Actinomycetes</taxon>
        <taxon>Pseudonocardiales</taxon>
        <taxon>Pseudonocardiaceae</taxon>
        <taxon>Allokutzneria</taxon>
    </lineage>
</organism>
<dbReference type="InterPro" id="IPR010343">
    <property type="entry name" value="ArAE_1"/>
</dbReference>
<feature type="transmembrane region" description="Helical" evidence="6">
    <location>
        <begin position="21"/>
        <end position="44"/>
    </location>
</feature>
<keyword evidence="2" id="KW-1003">Cell membrane</keyword>
<comment type="caution">
    <text evidence="7">The sequence shown here is derived from an EMBL/GenBank/DDBJ whole genome shotgun (WGS) entry which is preliminary data.</text>
</comment>
<keyword evidence="5 6" id="KW-0472">Membrane</keyword>